<dbReference type="PANTHER" id="PTHR24028:SF133">
    <property type="entry name" value="PROTOCADHERIN ALPHA-4"/>
    <property type="match status" value="1"/>
</dbReference>
<evidence type="ECO:0000256" key="3">
    <source>
        <dbReference type="ARBA" id="ARBA00022692"/>
    </source>
</evidence>
<dbReference type="InterPro" id="IPR020894">
    <property type="entry name" value="Cadherin_CS"/>
</dbReference>
<keyword evidence="2" id="KW-1003">Cell membrane</keyword>
<dbReference type="PROSITE" id="PS00232">
    <property type="entry name" value="CADHERIN_1"/>
    <property type="match status" value="3"/>
</dbReference>
<dbReference type="InterPro" id="IPR050174">
    <property type="entry name" value="Protocadherin/Cadherin-CA"/>
</dbReference>
<dbReference type="PRINTS" id="PR00205">
    <property type="entry name" value="CADHERIN"/>
</dbReference>
<dbReference type="GO" id="GO:0007156">
    <property type="term" value="P:homophilic cell adhesion via plasma membrane adhesion molecules"/>
    <property type="evidence" value="ECO:0007669"/>
    <property type="project" value="InterPro"/>
</dbReference>
<organism evidence="14 15">
    <name type="scientific">Python bivittatus</name>
    <name type="common">Burmese python</name>
    <name type="synonym">Python molurus bivittatus</name>
    <dbReference type="NCBI Taxonomy" id="176946"/>
    <lineage>
        <taxon>Eukaryota</taxon>
        <taxon>Metazoa</taxon>
        <taxon>Chordata</taxon>
        <taxon>Craniata</taxon>
        <taxon>Vertebrata</taxon>
        <taxon>Euteleostomi</taxon>
        <taxon>Lepidosauria</taxon>
        <taxon>Squamata</taxon>
        <taxon>Bifurcata</taxon>
        <taxon>Unidentata</taxon>
        <taxon>Episquamata</taxon>
        <taxon>Toxicofera</taxon>
        <taxon>Serpentes</taxon>
        <taxon>Henophidia</taxon>
        <taxon>Pythonidae</taxon>
        <taxon>Python</taxon>
    </lineage>
</organism>
<name>A0A9F3W064_PYTBI</name>
<dbReference type="KEGG" id="pbi:103056630"/>
<evidence type="ECO:0000256" key="9">
    <source>
        <dbReference type="ARBA" id="ARBA00023136"/>
    </source>
</evidence>
<evidence type="ECO:0000256" key="4">
    <source>
        <dbReference type="ARBA" id="ARBA00022729"/>
    </source>
</evidence>
<keyword evidence="14" id="KW-1185">Reference proteome</keyword>
<keyword evidence="4" id="KW-0732">Signal</keyword>
<evidence type="ECO:0000313" key="15">
    <source>
        <dbReference type="RefSeq" id="XP_015743998.1"/>
    </source>
</evidence>
<keyword evidence="7" id="KW-0130">Cell adhesion</keyword>
<proteinExistence type="predicted"/>
<evidence type="ECO:0000256" key="6">
    <source>
        <dbReference type="ARBA" id="ARBA00022837"/>
    </source>
</evidence>
<gene>
    <name evidence="15" type="primary">LOC103056630</name>
</gene>
<evidence type="ECO:0000256" key="8">
    <source>
        <dbReference type="ARBA" id="ARBA00022989"/>
    </source>
</evidence>
<evidence type="ECO:0000256" key="12">
    <source>
        <dbReference type="SAM" id="Phobius"/>
    </source>
</evidence>
<feature type="domain" description="Cadherin" evidence="13">
    <location>
        <begin position="134"/>
        <end position="242"/>
    </location>
</feature>
<feature type="domain" description="Cadherin" evidence="13">
    <location>
        <begin position="243"/>
        <end position="350"/>
    </location>
</feature>
<evidence type="ECO:0000256" key="1">
    <source>
        <dbReference type="ARBA" id="ARBA00004251"/>
    </source>
</evidence>
<dbReference type="Pfam" id="PF08266">
    <property type="entry name" value="Cadherin_2"/>
    <property type="match status" value="1"/>
</dbReference>
<dbReference type="InterPro" id="IPR015919">
    <property type="entry name" value="Cadherin-like_sf"/>
</dbReference>
<dbReference type="RefSeq" id="XP_015743998.1">
    <property type="nucleotide sequence ID" value="XM_015888512.1"/>
</dbReference>
<evidence type="ECO:0000256" key="5">
    <source>
        <dbReference type="ARBA" id="ARBA00022737"/>
    </source>
</evidence>
<dbReference type="FunFam" id="2.60.40.60:FF:000003">
    <property type="entry name" value="Protocadherin alpha 2"/>
    <property type="match status" value="1"/>
</dbReference>
<keyword evidence="8 12" id="KW-1133">Transmembrane helix</keyword>
<dbReference type="InterPro" id="IPR002126">
    <property type="entry name" value="Cadherin-like_dom"/>
</dbReference>
<dbReference type="SMART" id="SM00112">
    <property type="entry name" value="CA"/>
    <property type="match status" value="6"/>
</dbReference>
<evidence type="ECO:0000256" key="11">
    <source>
        <dbReference type="PROSITE-ProRule" id="PRU00043"/>
    </source>
</evidence>
<dbReference type="SUPFAM" id="SSF49313">
    <property type="entry name" value="Cadherin-like"/>
    <property type="match status" value="6"/>
</dbReference>
<keyword evidence="6 11" id="KW-0106">Calcium</keyword>
<comment type="subcellular location">
    <subcellularLocation>
        <location evidence="1">Cell membrane</location>
        <topology evidence="1">Single-pass type I membrane protein</topology>
    </subcellularLocation>
</comment>
<feature type="transmembrane region" description="Helical" evidence="12">
    <location>
        <begin position="689"/>
        <end position="711"/>
    </location>
</feature>
<evidence type="ECO:0000259" key="13">
    <source>
        <dbReference type="PROSITE" id="PS50268"/>
    </source>
</evidence>
<dbReference type="FunFam" id="2.60.40.60:FF:000233">
    <property type="entry name" value="Protocadherin gamma-A3 isoform 1"/>
    <property type="match status" value="1"/>
</dbReference>
<dbReference type="FunFam" id="2.60.40.60:FF:000007">
    <property type="entry name" value="Protocadherin alpha 2"/>
    <property type="match status" value="1"/>
</dbReference>
<dbReference type="OrthoDB" id="6252479at2759"/>
<dbReference type="FunFam" id="2.60.40.60:FF:000006">
    <property type="entry name" value="Protocadherin alpha 2"/>
    <property type="match status" value="1"/>
</dbReference>
<protein>
    <submittedName>
        <fullName evidence="15">Protocadherin alpha-3-like</fullName>
    </submittedName>
</protein>
<dbReference type="FunFam" id="2.60.40.60:FF:000002">
    <property type="entry name" value="Protocadherin alpha 2"/>
    <property type="match status" value="1"/>
</dbReference>
<feature type="domain" description="Cadherin" evidence="13">
    <location>
        <begin position="457"/>
        <end position="563"/>
    </location>
</feature>
<dbReference type="Gene3D" id="2.60.40.60">
    <property type="entry name" value="Cadherins"/>
    <property type="match status" value="6"/>
</dbReference>
<evidence type="ECO:0000256" key="2">
    <source>
        <dbReference type="ARBA" id="ARBA00022475"/>
    </source>
</evidence>
<dbReference type="PANTHER" id="PTHR24028">
    <property type="entry name" value="CADHERIN-87A"/>
    <property type="match status" value="1"/>
</dbReference>
<evidence type="ECO:0000256" key="7">
    <source>
        <dbReference type="ARBA" id="ARBA00022889"/>
    </source>
</evidence>
<evidence type="ECO:0000313" key="14">
    <source>
        <dbReference type="Proteomes" id="UP000695026"/>
    </source>
</evidence>
<dbReference type="OMA" id="IKNYEHS"/>
<feature type="domain" description="Cadherin" evidence="13">
    <location>
        <begin position="351"/>
        <end position="456"/>
    </location>
</feature>
<dbReference type="FunFam" id="2.60.40.60:FF:000001">
    <property type="entry name" value="Protocadherin alpha 2"/>
    <property type="match status" value="1"/>
</dbReference>
<dbReference type="GO" id="GO:0005509">
    <property type="term" value="F:calcium ion binding"/>
    <property type="evidence" value="ECO:0007669"/>
    <property type="project" value="UniProtKB-UniRule"/>
</dbReference>
<keyword evidence="3 12" id="KW-0812">Transmembrane</keyword>
<feature type="domain" description="Cadherin" evidence="13">
    <location>
        <begin position="584"/>
        <end position="675"/>
    </location>
</feature>
<dbReference type="InterPro" id="IPR013164">
    <property type="entry name" value="Cadherin_N"/>
</dbReference>
<dbReference type="GeneID" id="103056630"/>
<accession>A0A9F3W064</accession>
<dbReference type="AlphaFoldDB" id="A0A9F3W064"/>
<dbReference type="PROSITE" id="PS50268">
    <property type="entry name" value="CADHERIN_2"/>
    <property type="match status" value="6"/>
</dbReference>
<dbReference type="Proteomes" id="UP000695026">
    <property type="component" value="Unplaced"/>
</dbReference>
<reference evidence="15" key="1">
    <citation type="submission" date="2025-08" db="UniProtKB">
        <authorList>
            <consortium name="RefSeq"/>
        </authorList>
    </citation>
    <scope>IDENTIFICATION</scope>
    <source>
        <tissue evidence="15">Liver</tissue>
    </source>
</reference>
<dbReference type="GO" id="GO:0005886">
    <property type="term" value="C:plasma membrane"/>
    <property type="evidence" value="ECO:0007669"/>
    <property type="project" value="UniProtKB-SubCell"/>
</dbReference>
<evidence type="ECO:0000256" key="10">
    <source>
        <dbReference type="ARBA" id="ARBA00023180"/>
    </source>
</evidence>
<keyword evidence="9 12" id="KW-0472">Membrane</keyword>
<dbReference type="Pfam" id="PF00028">
    <property type="entry name" value="Cadherin"/>
    <property type="match status" value="5"/>
</dbReference>
<keyword evidence="5" id="KW-0677">Repeat</keyword>
<dbReference type="CDD" id="cd11304">
    <property type="entry name" value="Cadherin_repeat"/>
    <property type="match status" value="6"/>
</dbReference>
<keyword evidence="10" id="KW-0325">Glycoprotein</keyword>
<feature type="domain" description="Cadherin" evidence="13">
    <location>
        <begin position="27"/>
        <end position="133"/>
    </location>
</feature>
<sequence length="820" mass="90685">MDVWQQGFLKKRHLLQLILLYTAWEMGTSQLYYSVLEESQQGTFVGHVAQDLDLDTAELVPRMFRMESEVPGDYFEVNVQNGILFVNSRIDREELCSKSPVCTIHLEVILDKPLRMFHIEVEIKDINDNPPVFSKNQLNIFISESTTYGSHFLLESASDADIGKNGLITYTISPNEYFGLVIQNKQDKIILPELVLKKTLDREYISLHYLLLTATDGGQPEFTESIQIVITVLDVNDNRPVFNQSVYEIRLPENSAIGTLIATLEATDPDEGINKDIIYSFKTPFPSNVLTTFEIDENTGEVKLKTKLDFEDVNLYEIQVQAIDKGHAPMEGNCKLLIQVLDMNDNSPEMILKSLSLPVLEDSPPGTVVALISISDRDSGANGQVSCSMRPLGLPFKLLSTFKNYYSVIVAEPLDREKDTQYKLIVTAQDQGVPSLSTSSSFVVTIGDVNDNAPAFPQKLHTIFVKENNPPGAHIFTVSASDPDMAENAQVSYWLDETFWPLSSYISVHSESGKLYALQSLDYEELKLLEFQVKAKDAGLPALSGNVTVQIFVVDENDNAPSVIMLKEEVSILLVVPVVAEYVVGKIRALDADSGFNAWLNYELHEGTIGPWQVGLHSGEISTTSSLDEAESSSHILLVLVKDHGEPALSATATMNISLVSGTQAVQTDAYIPKIGGNPKTLAESINTYLIIAICSVSSLFLLAISLYVALNCQKDMVMYGPGTATLVYANDVGSWSYSKHRGCNLGNASGETGIKGDLMVFSPNFPVLAENGKQQDLLCAMSTHKERLCGIHKSNLKDLSLIRREFQQPRSFIQLPTPL</sequence>